<evidence type="ECO:0000259" key="3">
    <source>
        <dbReference type="Pfam" id="PF10145"/>
    </source>
</evidence>
<keyword evidence="1" id="KW-1188">Viral release from host cell</keyword>
<keyword evidence="2" id="KW-0812">Transmembrane</keyword>
<dbReference type="EMBL" id="CP041372">
    <property type="protein sequence ID" value="QKS71711.1"/>
    <property type="molecule type" value="Genomic_DNA"/>
</dbReference>
<evidence type="ECO:0000313" key="4">
    <source>
        <dbReference type="EMBL" id="QKS71657.1"/>
    </source>
</evidence>
<dbReference type="Pfam" id="PF10145">
    <property type="entry name" value="PhageMin_Tail"/>
    <property type="match status" value="1"/>
</dbReference>
<evidence type="ECO:0000256" key="2">
    <source>
        <dbReference type="SAM" id="Phobius"/>
    </source>
</evidence>
<dbReference type="PANTHER" id="PTHR37813:SF1">
    <property type="entry name" value="FELS-2 PROPHAGE PROTEIN"/>
    <property type="match status" value="1"/>
</dbReference>
<feature type="transmembrane region" description="Helical" evidence="2">
    <location>
        <begin position="583"/>
        <end position="601"/>
    </location>
</feature>
<dbReference type="RefSeq" id="WP_176009689.1">
    <property type="nucleotide sequence ID" value="NZ_CP041372.2"/>
</dbReference>
<dbReference type="AlphaFoldDB" id="A0A859FEZ2"/>
<feature type="transmembrane region" description="Helical" evidence="2">
    <location>
        <begin position="375"/>
        <end position="396"/>
    </location>
</feature>
<accession>A0A859FEZ2</accession>
<dbReference type="PANTHER" id="PTHR37813">
    <property type="entry name" value="FELS-2 PROPHAGE PROTEIN"/>
    <property type="match status" value="1"/>
</dbReference>
<feature type="transmembrane region" description="Helical" evidence="2">
    <location>
        <begin position="517"/>
        <end position="544"/>
    </location>
</feature>
<evidence type="ECO:0000256" key="1">
    <source>
        <dbReference type="ARBA" id="ARBA00022612"/>
    </source>
</evidence>
<keyword evidence="6" id="KW-1185">Reference proteome</keyword>
<reference evidence="6" key="1">
    <citation type="submission" date="2019-07" db="EMBL/GenBank/DDBJ databases">
        <title>Bacillus alkalisoli sp. nov. isolated from saline soil.</title>
        <authorList>
            <person name="Sun J.-Q."/>
            <person name="Xu L."/>
        </authorList>
    </citation>
    <scope>NUCLEOTIDE SEQUENCE [LARGE SCALE GENOMIC DNA]</scope>
    <source>
        <strain evidence="5 6">M4U3P1</strain>
    </source>
</reference>
<feature type="transmembrane region" description="Helical" evidence="2">
    <location>
        <begin position="428"/>
        <end position="453"/>
    </location>
</feature>
<gene>
    <name evidence="4" type="ORF">FLK61_33790</name>
    <name evidence="5" type="ORF">FLK61_34085</name>
</gene>
<dbReference type="Gene3D" id="1.20.120.20">
    <property type="entry name" value="Apolipoprotein"/>
    <property type="match status" value="1"/>
</dbReference>
<dbReference type="KEGG" id="psua:FLK61_34085"/>
<keyword evidence="2" id="KW-0472">Membrane</keyword>
<dbReference type="KEGG" id="psua:FLK61_33790"/>
<dbReference type="InterPro" id="IPR010090">
    <property type="entry name" value="Phage_tape_meas"/>
</dbReference>
<proteinExistence type="predicted"/>
<evidence type="ECO:0000313" key="5">
    <source>
        <dbReference type="EMBL" id="QKS71711.1"/>
    </source>
</evidence>
<feature type="transmembrane region" description="Helical" evidence="2">
    <location>
        <begin position="403"/>
        <end position="422"/>
    </location>
</feature>
<feature type="transmembrane region" description="Helical" evidence="2">
    <location>
        <begin position="556"/>
        <end position="577"/>
    </location>
</feature>
<organism evidence="4 6">
    <name type="scientific">Paenalkalicoccus suaedae</name>
    <dbReference type="NCBI Taxonomy" id="2592382"/>
    <lineage>
        <taxon>Bacteria</taxon>
        <taxon>Bacillati</taxon>
        <taxon>Bacillota</taxon>
        <taxon>Bacilli</taxon>
        <taxon>Bacillales</taxon>
        <taxon>Bacillaceae</taxon>
        <taxon>Paenalkalicoccus</taxon>
    </lineage>
</organism>
<dbReference type="InterPro" id="IPR016024">
    <property type="entry name" value="ARM-type_fold"/>
</dbReference>
<name>A0A859FEZ2_9BACI</name>
<protein>
    <submittedName>
        <fullName evidence="4">Phage tail tape measure protein</fullName>
    </submittedName>
</protein>
<evidence type="ECO:0000313" key="6">
    <source>
        <dbReference type="Proteomes" id="UP000318138"/>
    </source>
</evidence>
<reference evidence="4" key="2">
    <citation type="submission" date="2020-05" db="EMBL/GenBank/DDBJ databases">
        <title>Bacillus alkalisoli sp. nov. isolated from saline soil.</title>
        <authorList>
            <person name="Sun J.-Q."/>
            <person name="Xu L."/>
        </authorList>
    </citation>
    <scope>NUCLEOTIDE SEQUENCE</scope>
    <source>
        <strain evidence="4">M4U3P1</strain>
    </source>
</reference>
<keyword evidence="2" id="KW-1133">Transmembrane helix</keyword>
<dbReference type="EMBL" id="CP041372">
    <property type="protein sequence ID" value="QKS71657.1"/>
    <property type="molecule type" value="Genomic_DNA"/>
</dbReference>
<dbReference type="SUPFAM" id="SSF48371">
    <property type="entry name" value="ARM repeat"/>
    <property type="match status" value="1"/>
</dbReference>
<dbReference type="NCBIfam" id="TIGR01760">
    <property type="entry name" value="tape_meas_TP901"/>
    <property type="match status" value="1"/>
</dbReference>
<sequence length="1025" mass="109127">MADGKIVIDTEIDQSGIDQGINQAQSKLEGLGGKLMGAGTKLTKGLTLPIVGAGIATAKFAIDQETAFAKVQTLLSGSSADYEKYKNDIRTASSDMGVSFGEYSEAVYQSISAGVDQGKAIEFTTTAAKLAKGGFTQTATAVDLLTTAINAYGLESKDADRLSDMLINTQNMGKTTVDELSASMGKVIPIANANNVSFEQLATGYAVLTKNGLATAEAGTYMSSMLGELGSAGSKTDKILREKTGKSFAQLQEEGMTVADVLQIIAGEAEANDLALSDMFGSKEAGIAAMSLLSGEGKDFADILDSMGESAGATDAAFETMNETTGAKMARAFVRLQNAAAQFGDIFLPIIAAVADKVAEFALRVAELLPEFQNIVVIAGLVLGALGPLLILFGLMITAVGKIIGVFGSLIPIFAKIGKGFALIKTFILALLSPIGLIVAAIVGFIAVFVYLYKTNEEFRDKVNAIWEAIVSVIKTAVQGIVDFAMQVWGMLVEFWITHQDQIMEATRNVWEFIKTFVAGAVDVIAAVFSAIWPVIQFIVISVWNNIKGAIEGALTFIQGLIQVFTGLFTGDFSLMWEGIKNVFTGAIQFLWNAFNLLLYGRLIKAGMALFTGLRSIVSAGWSSIQGLFTGALNAIRGVVTNVMNAIRGVIQNIMNGVRTIFTNILNVIRNLVTSVFNGIRTTITTVMNAIRTVISTIWNGIMSFLNGIFTSMRTSVTNTFSAVRTTITTIMNAIRSLMQTVWTAIQTVITTVLNAIRTVVTTVFNTIRTTITTVLNTIRTTVQTIFNAISSTFSSVLNTVSNTVRTNFNTMQNIVTTILNAIRTVVNTVLNTISSLFTSVTGAIRNTVSSVFNALSGIVSSAMNGVRNAVSSGLTGALNVVKNMGESFRAAGRGLIEMMAAGIKAAVGVVTSAIGDVVGKVRDFLPFSPAKVGPLSDLDKLDFAGPIMDSIKKGEVSVEAAMSNLLTTDMMRSLNGTQGMGGNNDYSRSITNQTTINNNSMSERELQRILNRRDRELSLRLGGL</sequence>
<feature type="domain" description="Phage tail tape measure protein" evidence="3">
    <location>
        <begin position="87"/>
        <end position="281"/>
    </location>
</feature>
<dbReference type="Proteomes" id="UP000318138">
    <property type="component" value="Chromosome"/>
</dbReference>